<keyword evidence="3" id="KW-0255">Endonuclease</keyword>
<feature type="domain" description="HNH" evidence="2">
    <location>
        <begin position="198"/>
        <end position="233"/>
    </location>
</feature>
<accession>A0A1G8EHQ8</accession>
<keyword evidence="4" id="KW-1185">Reference proteome</keyword>
<proteinExistence type="predicted"/>
<dbReference type="Pfam" id="PF01844">
    <property type="entry name" value="HNH"/>
    <property type="match status" value="1"/>
</dbReference>
<dbReference type="Gene3D" id="1.10.30.50">
    <property type="match status" value="1"/>
</dbReference>
<protein>
    <submittedName>
        <fullName evidence="3">HNH endonuclease</fullName>
    </submittedName>
</protein>
<feature type="region of interest" description="Disordered" evidence="1">
    <location>
        <begin position="1"/>
        <end position="26"/>
    </location>
</feature>
<dbReference type="EMBL" id="FNCN01000020">
    <property type="protein sequence ID" value="SDH69372.1"/>
    <property type="molecule type" value="Genomic_DNA"/>
</dbReference>
<gene>
    <name evidence="3" type="ORF">SAMN05421505_120105</name>
</gene>
<keyword evidence="3" id="KW-0540">Nuclease</keyword>
<evidence type="ECO:0000256" key="1">
    <source>
        <dbReference type="SAM" id="MobiDB-lite"/>
    </source>
</evidence>
<dbReference type="AlphaFoldDB" id="A0A1G8EHQ8"/>
<dbReference type="Proteomes" id="UP000198923">
    <property type="component" value="Unassembled WGS sequence"/>
</dbReference>
<evidence type="ECO:0000259" key="2">
    <source>
        <dbReference type="Pfam" id="PF01844"/>
    </source>
</evidence>
<sequence length="236" mass="25519">MSVVDAAHGHEGNPAPLADRPPQPRIEGDNLIIPLTPVRASTLRKAIAEQRPAEPQPARTVAGLREAAAAYEDDTFVERYLSEVTRERTLAAIGDAAAALLFDVARQLGWGSGDPLVDVEIWLSRVIEEHGGLPKSGSTKTPRAQAVPAGHKKLHILAERDDGWRCHHCGIGLIDICSDDADLIRDAYGRFLINPDSKKRLATKDHLVPQSMNGSHDPANLVLACQPCNTQRGAYA</sequence>
<evidence type="ECO:0000313" key="3">
    <source>
        <dbReference type="EMBL" id="SDH69372.1"/>
    </source>
</evidence>
<dbReference type="RefSeq" id="WP_093172288.1">
    <property type="nucleotide sequence ID" value="NZ_FNCN01000020.1"/>
</dbReference>
<dbReference type="CDD" id="cd00085">
    <property type="entry name" value="HNHc"/>
    <property type="match status" value="1"/>
</dbReference>
<dbReference type="GO" id="GO:0003676">
    <property type="term" value="F:nucleic acid binding"/>
    <property type="evidence" value="ECO:0007669"/>
    <property type="project" value="InterPro"/>
</dbReference>
<dbReference type="GO" id="GO:0008270">
    <property type="term" value="F:zinc ion binding"/>
    <property type="evidence" value="ECO:0007669"/>
    <property type="project" value="InterPro"/>
</dbReference>
<keyword evidence="3" id="KW-0378">Hydrolase</keyword>
<name>A0A1G8EHQ8_9ACTN</name>
<reference evidence="3 4" key="1">
    <citation type="submission" date="2016-10" db="EMBL/GenBank/DDBJ databases">
        <authorList>
            <person name="de Groot N.N."/>
        </authorList>
    </citation>
    <scope>NUCLEOTIDE SEQUENCE [LARGE SCALE GENOMIC DNA]</scope>
    <source>
        <strain evidence="3 4">CPCC 201354</strain>
    </source>
</reference>
<dbReference type="GO" id="GO:0004519">
    <property type="term" value="F:endonuclease activity"/>
    <property type="evidence" value="ECO:0007669"/>
    <property type="project" value="UniProtKB-KW"/>
</dbReference>
<dbReference type="InterPro" id="IPR002711">
    <property type="entry name" value="HNH"/>
</dbReference>
<dbReference type="STRING" id="504805.SAMN05421505_120105"/>
<dbReference type="InterPro" id="IPR003615">
    <property type="entry name" value="HNH_nuc"/>
</dbReference>
<organism evidence="3 4">
    <name type="scientific">Sinosporangium album</name>
    <dbReference type="NCBI Taxonomy" id="504805"/>
    <lineage>
        <taxon>Bacteria</taxon>
        <taxon>Bacillati</taxon>
        <taxon>Actinomycetota</taxon>
        <taxon>Actinomycetes</taxon>
        <taxon>Streptosporangiales</taxon>
        <taxon>Streptosporangiaceae</taxon>
        <taxon>Sinosporangium</taxon>
    </lineage>
</organism>
<evidence type="ECO:0000313" key="4">
    <source>
        <dbReference type="Proteomes" id="UP000198923"/>
    </source>
</evidence>